<gene>
    <name evidence="1" type="ORF">MSG28_015470</name>
</gene>
<name>A0ACC0KAP8_CHOFU</name>
<keyword evidence="2" id="KW-1185">Reference proteome</keyword>
<dbReference type="EMBL" id="CM046128">
    <property type="protein sequence ID" value="KAI8433434.1"/>
    <property type="molecule type" value="Genomic_DNA"/>
</dbReference>
<dbReference type="Proteomes" id="UP001064048">
    <property type="component" value="Chromosome 28"/>
</dbReference>
<evidence type="ECO:0000313" key="1">
    <source>
        <dbReference type="EMBL" id="KAI8433434.1"/>
    </source>
</evidence>
<organism evidence="1 2">
    <name type="scientific">Choristoneura fumiferana</name>
    <name type="common">Spruce budworm moth</name>
    <name type="synonym">Archips fumiferana</name>
    <dbReference type="NCBI Taxonomy" id="7141"/>
    <lineage>
        <taxon>Eukaryota</taxon>
        <taxon>Metazoa</taxon>
        <taxon>Ecdysozoa</taxon>
        <taxon>Arthropoda</taxon>
        <taxon>Hexapoda</taxon>
        <taxon>Insecta</taxon>
        <taxon>Pterygota</taxon>
        <taxon>Neoptera</taxon>
        <taxon>Endopterygota</taxon>
        <taxon>Lepidoptera</taxon>
        <taxon>Glossata</taxon>
        <taxon>Ditrysia</taxon>
        <taxon>Tortricoidea</taxon>
        <taxon>Tortricidae</taxon>
        <taxon>Tortricinae</taxon>
        <taxon>Choristoneura</taxon>
    </lineage>
</organism>
<comment type="caution">
    <text evidence="1">The sequence shown here is derived from an EMBL/GenBank/DDBJ whole genome shotgun (WGS) entry which is preliminary data.</text>
</comment>
<reference evidence="1 2" key="1">
    <citation type="journal article" date="2022" name="Genome Biol. Evol.">
        <title>The Spruce Budworm Genome: Reconstructing the Evolutionary History of Antifreeze Proteins.</title>
        <authorList>
            <person name="Beliveau C."/>
            <person name="Gagne P."/>
            <person name="Picq S."/>
            <person name="Vernygora O."/>
            <person name="Keeling C.I."/>
            <person name="Pinkney K."/>
            <person name="Doucet D."/>
            <person name="Wen F."/>
            <person name="Johnston J.S."/>
            <person name="Maaroufi H."/>
            <person name="Boyle B."/>
            <person name="Laroche J."/>
            <person name="Dewar K."/>
            <person name="Juretic N."/>
            <person name="Blackburn G."/>
            <person name="Nisole A."/>
            <person name="Brunet B."/>
            <person name="Brandao M."/>
            <person name="Lumley L."/>
            <person name="Duan J."/>
            <person name="Quan G."/>
            <person name="Lucarotti C.J."/>
            <person name="Roe A.D."/>
            <person name="Sperling F.A.H."/>
            <person name="Levesque R.C."/>
            <person name="Cusson M."/>
        </authorList>
    </citation>
    <scope>NUCLEOTIDE SEQUENCE [LARGE SCALE GENOMIC DNA]</scope>
    <source>
        <strain evidence="1">Glfc:IPQL:Cfum</strain>
    </source>
</reference>
<accession>A0ACC0KAP8</accession>
<protein>
    <submittedName>
        <fullName evidence="1">Uncharacterized protein</fullName>
    </submittedName>
</protein>
<proteinExistence type="predicted"/>
<evidence type="ECO:0000313" key="2">
    <source>
        <dbReference type="Proteomes" id="UP001064048"/>
    </source>
</evidence>
<sequence length="83" mass="9505">MSVIWMVYENRKFHSTQKKCICNSHSASKPFPCPTCHRCFVSSATRARHTARVHADPASCPHACSQCPRRYKSCKDLQRHTKA</sequence>